<dbReference type="GO" id="GO:0005539">
    <property type="term" value="F:glycosaminoglycan binding"/>
    <property type="evidence" value="ECO:0007669"/>
    <property type="project" value="TreeGrafter"/>
</dbReference>
<dbReference type="Proteomes" id="UP001321473">
    <property type="component" value="Unassembled WGS sequence"/>
</dbReference>
<feature type="non-terminal residue" evidence="3">
    <location>
        <position position="152"/>
    </location>
</feature>
<evidence type="ECO:0000256" key="1">
    <source>
        <dbReference type="ARBA" id="ARBA00008779"/>
    </source>
</evidence>
<organism evidence="3 4">
    <name type="scientific">Amblyomma americanum</name>
    <name type="common">Lone star tick</name>
    <dbReference type="NCBI Taxonomy" id="6943"/>
    <lineage>
        <taxon>Eukaryota</taxon>
        <taxon>Metazoa</taxon>
        <taxon>Ecdysozoa</taxon>
        <taxon>Arthropoda</taxon>
        <taxon>Chelicerata</taxon>
        <taxon>Arachnida</taxon>
        <taxon>Acari</taxon>
        <taxon>Parasitiformes</taxon>
        <taxon>Ixodida</taxon>
        <taxon>Ixodoidea</taxon>
        <taxon>Ixodidae</taxon>
        <taxon>Amblyomminae</taxon>
        <taxon>Amblyomma</taxon>
    </lineage>
</organism>
<dbReference type="InterPro" id="IPR017850">
    <property type="entry name" value="Alkaline_phosphatase_core_sf"/>
</dbReference>
<sequence length="152" mass="16810">MVSDVMSLLASKQLLNNTYVFFTSDNGYHLGFTEGCHIWLHPFLQGAALNVDLAPTFLDLAGLPPHGDMDGVSLKPLLLDAASSWPRESFLVEYTGEGEVHDQSECHAPYGLSGCDPAVKCECEDSWNNTYLCTRHISGETNIKFCMFDDDE</sequence>
<dbReference type="EMBL" id="JARKHS020014143">
    <property type="protein sequence ID" value="KAK8775435.1"/>
    <property type="molecule type" value="Genomic_DNA"/>
</dbReference>
<comment type="caution">
    <text evidence="3">The sequence shown here is derived from an EMBL/GenBank/DDBJ whole genome shotgun (WGS) entry which is preliminary data.</text>
</comment>
<evidence type="ECO:0000313" key="4">
    <source>
        <dbReference type="Proteomes" id="UP001321473"/>
    </source>
</evidence>
<feature type="domain" description="N-sulphoglucosamine sulphohydrolase C-terminal" evidence="2">
    <location>
        <begin position="48"/>
        <end position="101"/>
    </location>
</feature>
<dbReference type="Gene3D" id="3.40.720.10">
    <property type="entry name" value="Alkaline Phosphatase, subunit A"/>
    <property type="match status" value="2"/>
</dbReference>
<dbReference type="AlphaFoldDB" id="A0AAQ4EKW6"/>
<accession>A0AAQ4EKW6</accession>
<dbReference type="InterPro" id="IPR032506">
    <property type="entry name" value="SGSH_C"/>
</dbReference>
<dbReference type="SUPFAM" id="SSF53649">
    <property type="entry name" value="Alkaline phosphatase-like"/>
    <property type="match status" value="1"/>
</dbReference>
<reference evidence="3 4" key="1">
    <citation type="journal article" date="2023" name="Arcadia Sci">
        <title>De novo assembly of a long-read Amblyomma americanum tick genome.</title>
        <authorList>
            <person name="Chou S."/>
            <person name="Poskanzer K.E."/>
            <person name="Rollins M."/>
            <person name="Thuy-Boun P.S."/>
        </authorList>
    </citation>
    <scope>NUCLEOTIDE SEQUENCE [LARGE SCALE GENOMIC DNA]</scope>
    <source>
        <strain evidence="3">F_SG_1</strain>
        <tissue evidence="3">Salivary glands</tissue>
    </source>
</reference>
<evidence type="ECO:0000313" key="3">
    <source>
        <dbReference type="EMBL" id="KAK8775435.1"/>
    </source>
</evidence>
<dbReference type="PANTHER" id="PTHR43108">
    <property type="entry name" value="N-ACETYLGLUCOSAMINE-6-SULFATASE FAMILY MEMBER"/>
    <property type="match status" value="1"/>
</dbReference>
<comment type="similarity">
    <text evidence="1">Belongs to the sulfatase family.</text>
</comment>
<dbReference type="GO" id="GO:0008449">
    <property type="term" value="F:N-acetylglucosamine-6-sulfatase activity"/>
    <property type="evidence" value="ECO:0007669"/>
    <property type="project" value="TreeGrafter"/>
</dbReference>
<proteinExistence type="inferred from homology"/>
<name>A0AAQ4EKW6_AMBAM</name>
<protein>
    <recommendedName>
        <fullName evidence="2">N-sulphoglucosamine sulphohydrolase C-terminal domain-containing protein</fullName>
    </recommendedName>
</protein>
<keyword evidence="4" id="KW-1185">Reference proteome</keyword>
<evidence type="ECO:0000259" key="2">
    <source>
        <dbReference type="Pfam" id="PF16347"/>
    </source>
</evidence>
<gene>
    <name evidence="3" type="ORF">V5799_031220</name>
</gene>
<dbReference type="Pfam" id="PF16347">
    <property type="entry name" value="SGSH_C"/>
    <property type="match status" value="1"/>
</dbReference>
<dbReference type="PANTHER" id="PTHR43108:SF8">
    <property type="entry name" value="SD21168P"/>
    <property type="match status" value="1"/>
</dbReference>